<organism evidence="1 2">
    <name type="scientific">Laodelphax striatellus</name>
    <name type="common">Small brown planthopper</name>
    <name type="synonym">Delphax striatella</name>
    <dbReference type="NCBI Taxonomy" id="195883"/>
    <lineage>
        <taxon>Eukaryota</taxon>
        <taxon>Metazoa</taxon>
        <taxon>Ecdysozoa</taxon>
        <taxon>Arthropoda</taxon>
        <taxon>Hexapoda</taxon>
        <taxon>Insecta</taxon>
        <taxon>Pterygota</taxon>
        <taxon>Neoptera</taxon>
        <taxon>Paraneoptera</taxon>
        <taxon>Hemiptera</taxon>
        <taxon>Auchenorrhyncha</taxon>
        <taxon>Fulgoroidea</taxon>
        <taxon>Delphacidae</taxon>
        <taxon>Criomorphinae</taxon>
        <taxon>Laodelphax</taxon>
    </lineage>
</organism>
<accession>A0A482WRC3</accession>
<proteinExistence type="predicted"/>
<gene>
    <name evidence="1" type="ORF">LSTR_LSTR015121</name>
</gene>
<dbReference type="InParanoid" id="A0A482WRC3"/>
<protein>
    <submittedName>
        <fullName evidence="1">Uncharacterized protein</fullName>
    </submittedName>
</protein>
<sequence>MNETESVITWMERLETKEGGRGRAVVTGGRCQSFGHLLCDAAAAARGRTALTRPGESKTLCQNHANRYGSPGEIWCNYQCQNDTGFWQQLCDGSLWLLGNCFADRGLSSGGVVSSVGVVCLHQEQHPPIHLMSANEMRLKEGTRQGICVRCQSAAQSRPADGGPNL</sequence>
<dbReference type="EMBL" id="QKKF02027469">
    <property type="protein sequence ID" value="RZF35826.1"/>
    <property type="molecule type" value="Genomic_DNA"/>
</dbReference>
<reference evidence="1 2" key="1">
    <citation type="journal article" date="2017" name="Gigascience">
        <title>Genome sequence of the small brown planthopper, Laodelphax striatellus.</title>
        <authorList>
            <person name="Zhu J."/>
            <person name="Jiang F."/>
            <person name="Wang X."/>
            <person name="Yang P."/>
            <person name="Bao Y."/>
            <person name="Zhao W."/>
            <person name="Wang W."/>
            <person name="Lu H."/>
            <person name="Wang Q."/>
            <person name="Cui N."/>
            <person name="Li J."/>
            <person name="Chen X."/>
            <person name="Luo L."/>
            <person name="Yu J."/>
            <person name="Kang L."/>
            <person name="Cui F."/>
        </authorList>
    </citation>
    <scope>NUCLEOTIDE SEQUENCE [LARGE SCALE GENOMIC DNA]</scope>
    <source>
        <strain evidence="1">Lst14</strain>
    </source>
</reference>
<dbReference type="AlphaFoldDB" id="A0A482WRC3"/>
<name>A0A482WRC3_LAOST</name>
<keyword evidence="2" id="KW-1185">Reference proteome</keyword>
<evidence type="ECO:0000313" key="2">
    <source>
        <dbReference type="Proteomes" id="UP000291343"/>
    </source>
</evidence>
<evidence type="ECO:0000313" key="1">
    <source>
        <dbReference type="EMBL" id="RZF35826.1"/>
    </source>
</evidence>
<comment type="caution">
    <text evidence="1">The sequence shown here is derived from an EMBL/GenBank/DDBJ whole genome shotgun (WGS) entry which is preliminary data.</text>
</comment>
<dbReference type="Proteomes" id="UP000291343">
    <property type="component" value="Unassembled WGS sequence"/>
</dbReference>